<organism evidence="1 2">
    <name type="scientific">Pedobacter paludis</name>
    <dbReference type="NCBI Taxonomy" id="2203212"/>
    <lineage>
        <taxon>Bacteria</taxon>
        <taxon>Pseudomonadati</taxon>
        <taxon>Bacteroidota</taxon>
        <taxon>Sphingobacteriia</taxon>
        <taxon>Sphingobacteriales</taxon>
        <taxon>Sphingobacteriaceae</taxon>
        <taxon>Pedobacter</taxon>
    </lineage>
</organism>
<accession>A0A317EZV6</accession>
<dbReference type="RefSeq" id="WP_109929465.1">
    <property type="nucleotide sequence ID" value="NZ_QGNY01000003.1"/>
</dbReference>
<proteinExistence type="predicted"/>
<keyword evidence="2" id="KW-1185">Reference proteome</keyword>
<evidence type="ECO:0000313" key="2">
    <source>
        <dbReference type="Proteomes" id="UP000245391"/>
    </source>
</evidence>
<name>A0A317EZV6_9SPHI</name>
<gene>
    <name evidence="1" type="ORF">DF947_09510</name>
</gene>
<dbReference type="Proteomes" id="UP000245391">
    <property type="component" value="Unassembled WGS sequence"/>
</dbReference>
<comment type="caution">
    <text evidence="1">The sequence shown here is derived from an EMBL/GenBank/DDBJ whole genome shotgun (WGS) entry which is preliminary data.</text>
</comment>
<protein>
    <submittedName>
        <fullName evidence="1">Uncharacterized protein</fullName>
    </submittedName>
</protein>
<dbReference type="OrthoDB" id="9875786at2"/>
<reference evidence="2" key="1">
    <citation type="submission" date="2018-05" db="EMBL/GenBank/DDBJ databases">
        <title>Pedobacter paludis sp. nov., isolated from wetland soil.</title>
        <authorList>
            <person name="Zhang Y."/>
        </authorList>
    </citation>
    <scope>NUCLEOTIDE SEQUENCE [LARGE SCALE GENOMIC DNA]</scope>
    <source>
        <strain evidence="2">R-8</strain>
    </source>
</reference>
<evidence type="ECO:0000313" key="1">
    <source>
        <dbReference type="EMBL" id="PWS32012.1"/>
    </source>
</evidence>
<dbReference type="EMBL" id="QGNY01000003">
    <property type="protein sequence ID" value="PWS32012.1"/>
    <property type="molecule type" value="Genomic_DNA"/>
</dbReference>
<sequence length="71" mass="7761">MPIILNKDTSLHILENLKIGDFVTDGRGINGSIAQIDKLNASSGKLFKISLDSGKIFFLTSSIDRPPVNFQ</sequence>
<dbReference type="AlphaFoldDB" id="A0A317EZV6"/>